<dbReference type="Pfam" id="PF00004">
    <property type="entry name" value="AAA"/>
    <property type="match status" value="1"/>
</dbReference>
<comment type="function">
    <text evidence="8 10">Required for vesicle-mediated transport. Catalyzes the fusion of transport vesicles within the Golgi cisternae. Is also required for transport from the endoplasmic reticulum to the Golgi stack. Seems to function as a fusion protein required for the delivery of cargo proteins to all compartments of the Golgi stack independent of vesicle origin.</text>
</comment>
<dbReference type="Pfam" id="PF17862">
    <property type="entry name" value="AAA_lid_3"/>
    <property type="match status" value="1"/>
</dbReference>
<dbReference type="SMART" id="SM01073">
    <property type="entry name" value="CDC48_N"/>
    <property type="match status" value="1"/>
</dbReference>
<dbReference type="GO" id="GO:0006891">
    <property type="term" value="P:intra-Golgi vesicle-mediated transport"/>
    <property type="evidence" value="ECO:0007669"/>
    <property type="project" value="TreeGrafter"/>
</dbReference>
<dbReference type="InterPro" id="IPR029067">
    <property type="entry name" value="CDC48_domain_2-like_sf"/>
</dbReference>
<dbReference type="OrthoDB" id="9982946at2759"/>
<proteinExistence type="inferred from homology"/>
<dbReference type="SUPFAM" id="SSF52540">
    <property type="entry name" value="P-loop containing nucleoside triphosphate hydrolases"/>
    <property type="match status" value="2"/>
</dbReference>
<organism evidence="13 14">
    <name type="scientific">Linderina pennispora</name>
    <dbReference type="NCBI Taxonomy" id="61395"/>
    <lineage>
        <taxon>Eukaryota</taxon>
        <taxon>Fungi</taxon>
        <taxon>Fungi incertae sedis</taxon>
        <taxon>Zoopagomycota</taxon>
        <taxon>Kickxellomycotina</taxon>
        <taxon>Kickxellomycetes</taxon>
        <taxon>Kickxellales</taxon>
        <taxon>Kickxellaceae</taxon>
        <taxon>Linderina</taxon>
    </lineage>
</organism>
<keyword evidence="10" id="KW-0931">ER-Golgi transport</keyword>
<dbReference type="FunFam" id="3.40.50.300:FF:000166">
    <property type="entry name" value="vesicle-fusing ATPase isoform X1"/>
    <property type="match status" value="1"/>
</dbReference>
<dbReference type="RefSeq" id="XP_040740283.1">
    <property type="nucleotide sequence ID" value="XM_040888609.1"/>
</dbReference>
<evidence type="ECO:0000256" key="1">
    <source>
        <dbReference type="ARBA" id="ARBA00004496"/>
    </source>
</evidence>
<dbReference type="PANTHER" id="PTHR23078">
    <property type="entry name" value="VESICULAR-FUSION PROTEIN NSF"/>
    <property type="match status" value="1"/>
</dbReference>
<dbReference type="InterPro" id="IPR009010">
    <property type="entry name" value="Asp_de-COase-like_dom_sf"/>
</dbReference>
<protein>
    <recommendedName>
        <fullName evidence="10">Vesicular-fusion protein SEC18</fullName>
    </recommendedName>
</protein>
<keyword evidence="7 10" id="KW-0653">Protein transport</keyword>
<keyword evidence="3 10" id="KW-0813">Transport</keyword>
<name>A0A1Y1VYE4_9FUNG</name>
<feature type="domain" description="CDC48 N-terminal subdomain" evidence="12">
    <location>
        <begin position="29"/>
        <end position="107"/>
    </location>
</feature>
<evidence type="ECO:0000256" key="4">
    <source>
        <dbReference type="ARBA" id="ARBA00022490"/>
    </source>
</evidence>
<keyword evidence="4 10" id="KW-0963">Cytoplasm</keyword>
<dbReference type="InterPro" id="IPR003960">
    <property type="entry name" value="ATPase_AAA_CS"/>
</dbReference>
<dbReference type="Gene3D" id="1.10.8.60">
    <property type="match status" value="1"/>
</dbReference>
<keyword evidence="14" id="KW-1185">Reference proteome</keyword>
<dbReference type="FunFam" id="1.10.8.60:FF:000115">
    <property type="entry name" value="N-ethylmaleimide-sensitive fusion protein, putative"/>
    <property type="match status" value="1"/>
</dbReference>
<comment type="subcellular location">
    <subcellularLocation>
        <location evidence="1 10">Cytoplasm</location>
    </subcellularLocation>
</comment>
<comment type="similarity">
    <text evidence="2 9">Belongs to the AAA ATPase family.</text>
</comment>
<evidence type="ECO:0000256" key="7">
    <source>
        <dbReference type="ARBA" id="ARBA00022927"/>
    </source>
</evidence>
<dbReference type="PANTHER" id="PTHR23078:SF3">
    <property type="entry name" value="VESICLE-FUSING ATPASE"/>
    <property type="match status" value="1"/>
</dbReference>
<feature type="region of interest" description="Disordered" evidence="11">
    <location>
        <begin position="1"/>
        <end position="29"/>
    </location>
</feature>
<evidence type="ECO:0000256" key="8">
    <source>
        <dbReference type="ARBA" id="ARBA00056429"/>
    </source>
</evidence>
<sequence>MQQRPPQYRSSPHQHQQLPPFMRPGDARQMRVGKCPDNTLALTNLLAVSSQDFDASTHYVRINNDYIFNVHPVDALPSGMIGPSRIQRTWAQFSINQEVLVEAMSNPGADPKSNVFAISMDVDISFLSPNQETALRVDSEEVSQLLRTNFGQPDLQRQAKPFVFDFRGYNLKATVTSLAVVPLDVLQDSKGEGSSAYDSAPAAEYGILTSLTTINVSKAQGSMIDDKEFSNIFRRAFASRIFPPELVDKLGIQHTLMARQIGKMLNAVEPLIVSGPEILNKYVGQSEENVRKLFEPAEKEYKEKGDESQLHIIIFDELDAICKQRGSKNDGTGVGDSVVNQLLAKMDGVDQLNNILIIGMTNRKELIDDALLRPGRLEVQIEVGLPDEGGRLQIIKIHTAKIRDNDIPGRGRLTKNYSGAEIAGLVKSASSFAFNRHIKVGSMSQLTQDISDMKIQRGDFLNALDEVKPAFGIASEEFDQCILDKAHLFVEQPLVSALAATVAMQSAYPFVKLVSPENMIGYTDSQKIAAITKIFNDSYKSPLSLIPRFSNSVLQALLVLVKKQPPKDRRLFIIGTTSERRVLEEMDLANAFTNEIYVDSIKSLESIEAVVRHSVFAEISQTIGDREVSIGTARQDSDKRSRFKVEVMSAI</sequence>
<dbReference type="EMBL" id="MCFD01000016">
    <property type="protein sequence ID" value="ORX66273.1"/>
    <property type="molecule type" value="Genomic_DNA"/>
</dbReference>
<dbReference type="InterPro" id="IPR039812">
    <property type="entry name" value="Vesicle-fus_ATPase"/>
</dbReference>
<dbReference type="SUPFAM" id="SSF50692">
    <property type="entry name" value="ADC-like"/>
    <property type="match status" value="1"/>
</dbReference>
<evidence type="ECO:0000256" key="11">
    <source>
        <dbReference type="SAM" id="MobiDB-lite"/>
    </source>
</evidence>
<dbReference type="GeneID" id="63805257"/>
<dbReference type="SUPFAM" id="SSF54585">
    <property type="entry name" value="Cdc48 domain 2-like"/>
    <property type="match status" value="1"/>
</dbReference>
<dbReference type="FunFam" id="3.40.50.300:FF:000154">
    <property type="entry name" value="Vesicle-fusing ATPase 1"/>
    <property type="match status" value="1"/>
</dbReference>
<dbReference type="GO" id="GO:0005524">
    <property type="term" value="F:ATP binding"/>
    <property type="evidence" value="ECO:0007669"/>
    <property type="project" value="UniProtKB-UniRule"/>
</dbReference>
<dbReference type="InterPro" id="IPR041569">
    <property type="entry name" value="AAA_lid_3"/>
</dbReference>
<evidence type="ECO:0000313" key="14">
    <source>
        <dbReference type="Proteomes" id="UP000193922"/>
    </source>
</evidence>
<feature type="compositionally biased region" description="Polar residues" evidence="11">
    <location>
        <begin position="1"/>
        <end position="17"/>
    </location>
</feature>
<comment type="caution">
    <text evidence="13">The sequence shown here is derived from an EMBL/GenBank/DDBJ whole genome shotgun (WGS) entry which is preliminary data.</text>
</comment>
<dbReference type="AlphaFoldDB" id="A0A1Y1VYE4"/>
<dbReference type="Gene3D" id="2.40.40.20">
    <property type="match status" value="1"/>
</dbReference>
<evidence type="ECO:0000256" key="10">
    <source>
        <dbReference type="RuleBase" id="RU367045"/>
    </source>
</evidence>
<keyword evidence="5 9" id="KW-0547">Nucleotide-binding</keyword>
<evidence type="ECO:0000256" key="5">
    <source>
        <dbReference type="ARBA" id="ARBA00022741"/>
    </source>
</evidence>
<accession>A0A1Y1VYE4</accession>
<evidence type="ECO:0000259" key="12">
    <source>
        <dbReference type="SMART" id="SM01073"/>
    </source>
</evidence>
<keyword evidence="6 9" id="KW-0067">ATP-binding</keyword>
<dbReference type="GO" id="GO:0043001">
    <property type="term" value="P:Golgi to plasma membrane protein transport"/>
    <property type="evidence" value="ECO:0007669"/>
    <property type="project" value="TreeGrafter"/>
</dbReference>
<dbReference type="Gene3D" id="3.10.330.10">
    <property type="match status" value="1"/>
</dbReference>
<dbReference type="Proteomes" id="UP000193922">
    <property type="component" value="Unassembled WGS sequence"/>
</dbReference>
<gene>
    <name evidence="13" type="ORF">DL89DRAFT_270206</name>
</gene>
<dbReference type="InterPro" id="IPR003338">
    <property type="entry name" value="CDC4_N-term_subdom"/>
</dbReference>
<reference evidence="13 14" key="1">
    <citation type="submission" date="2016-07" db="EMBL/GenBank/DDBJ databases">
        <title>Pervasive Adenine N6-methylation of Active Genes in Fungi.</title>
        <authorList>
            <consortium name="DOE Joint Genome Institute"/>
            <person name="Mondo S.J."/>
            <person name="Dannebaum R.O."/>
            <person name="Kuo R.C."/>
            <person name="Labutti K."/>
            <person name="Haridas S."/>
            <person name="Kuo A."/>
            <person name="Salamov A."/>
            <person name="Ahrendt S.R."/>
            <person name="Lipzen A."/>
            <person name="Sullivan W."/>
            <person name="Andreopoulos W.B."/>
            <person name="Clum A."/>
            <person name="Lindquist E."/>
            <person name="Daum C."/>
            <person name="Ramamoorthy G.K."/>
            <person name="Gryganskyi A."/>
            <person name="Culley D."/>
            <person name="Magnuson J.K."/>
            <person name="James T.Y."/>
            <person name="O'Malley M.A."/>
            <person name="Stajich J.E."/>
            <person name="Spatafora J.W."/>
            <person name="Visel A."/>
            <person name="Grigoriev I.V."/>
        </authorList>
    </citation>
    <scope>NUCLEOTIDE SEQUENCE [LARGE SCALE GENOMIC DNA]</scope>
    <source>
        <strain evidence="13 14">ATCC 12442</strain>
    </source>
</reference>
<dbReference type="STRING" id="61395.A0A1Y1VYE4"/>
<evidence type="ECO:0000256" key="3">
    <source>
        <dbReference type="ARBA" id="ARBA00022448"/>
    </source>
</evidence>
<dbReference type="GO" id="GO:0005795">
    <property type="term" value="C:Golgi stack"/>
    <property type="evidence" value="ECO:0007669"/>
    <property type="project" value="TreeGrafter"/>
</dbReference>
<dbReference type="PROSITE" id="PS00674">
    <property type="entry name" value="AAA"/>
    <property type="match status" value="1"/>
</dbReference>
<keyword evidence="10" id="KW-0378">Hydrolase</keyword>
<dbReference type="Gene3D" id="3.40.50.300">
    <property type="entry name" value="P-loop containing nucleotide triphosphate hydrolases"/>
    <property type="match status" value="2"/>
</dbReference>
<dbReference type="InterPro" id="IPR027417">
    <property type="entry name" value="P-loop_NTPase"/>
</dbReference>
<dbReference type="InterPro" id="IPR003959">
    <property type="entry name" value="ATPase_AAA_core"/>
</dbReference>
<evidence type="ECO:0000256" key="2">
    <source>
        <dbReference type="ARBA" id="ARBA00006914"/>
    </source>
</evidence>
<dbReference type="GO" id="GO:0035494">
    <property type="term" value="P:SNARE complex disassembly"/>
    <property type="evidence" value="ECO:0007669"/>
    <property type="project" value="InterPro"/>
</dbReference>
<evidence type="ECO:0000313" key="13">
    <source>
        <dbReference type="EMBL" id="ORX66273.1"/>
    </source>
</evidence>
<evidence type="ECO:0000256" key="6">
    <source>
        <dbReference type="ARBA" id="ARBA00022840"/>
    </source>
</evidence>
<dbReference type="FunFam" id="2.40.40.20:FF:000012">
    <property type="entry name" value="Vesicle-fusing ATPase protein"/>
    <property type="match status" value="1"/>
</dbReference>
<evidence type="ECO:0000256" key="9">
    <source>
        <dbReference type="RuleBase" id="RU003651"/>
    </source>
</evidence>
<dbReference type="GO" id="GO:0016887">
    <property type="term" value="F:ATP hydrolysis activity"/>
    <property type="evidence" value="ECO:0007669"/>
    <property type="project" value="InterPro"/>
</dbReference>